<dbReference type="Gene3D" id="3.40.1050.10">
    <property type="entry name" value="Carbonic anhydrase"/>
    <property type="match status" value="1"/>
</dbReference>
<dbReference type="Pfam" id="PF00484">
    <property type="entry name" value="Pro_CA"/>
    <property type="match status" value="1"/>
</dbReference>
<gene>
    <name evidence="6" type="ORF">AKO1_014001</name>
</gene>
<evidence type="ECO:0000256" key="2">
    <source>
        <dbReference type="ARBA" id="ARBA00022723"/>
    </source>
</evidence>
<keyword evidence="3 4" id="KW-0862">Zinc</keyword>
<keyword evidence="5" id="KW-0456">Lyase</keyword>
<dbReference type="GO" id="GO:0008270">
    <property type="term" value="F:zinc ion binding"/>
    <property type="evidence" value="ECO:0007669"/>
    <property type="project" value="UniProtKB-UniRule"/>
</dbReference>
<sequence length="185" mass="20640">MSLNAVETAIQQLDRAHKYADHCNTVYAKRFKEENKSKGMPGPEPTKKVAIITCMDARLDVFSMFGLELAESHVIRVGGGRAPDAIRSLVASEQVLETEEIMVVHHTDCGFSHAKTHDELYNLVKTGLGGKINVECIPFQPILNGFEQSVREDLEFLRTSPYVKKNAVISGWVYDTFNGTIKEVL</sequence>
<comment type="caution">
    <text evidence="6">The sequence shown here is derived from an EMBL/GenBank/DDBJ whole genome shotgun (WGS) entry which is preliminary data.</text>
</comment>
<protein>
    <recommendedName>
        <fullName evidence="5">Carbonic anhydrase</fullName>
        <ecNumber evidence="5">4.2.1.1</ecNumber>
    </recommendedName>
    <alternativeName>
        <fullName evidence="5">Carbonate dehydratase</fullName>
    </alternativeName>
</protein>
<evidence type="ECO:0000256" key="4">
    <source>
        <dbReference type="PIRSR" id="PIRSR601765-1"/>
    </source>
</evidence>
<feature type="binding site" evidence="4">
    <location>
        <position position="54"/>
    </location>
    <ligand>
        <name>Zn(2+)</name>
        <dbReference type="ChEBI" id="CHEBI:29105"/>
    </ligand>
</feature>
<dbReference type="InterPro" id="IPR036874">
    <property type="entry name" value="Carbonic_anhydrase_sf"/>
</dbReference>
<dbReference type="Proteomes" id="UP001431209">
    <property type="component" value="Unassembled WGS sequence"/>
</dbReference>
<reference evidence="6 7" key="1">
    <citation type="submission" date="2024-03" db="EMBL/GenBank/DDBJ databases">
        <title>The Acrasis kona genome and developmental transcriptomes reveal deep origins of eukaryotic multicellular pathways.</title>
        <authorList>
            <person name="Sheikh S."/>
            <person name="Fu C.-J."/>
            <person name="Brown M.W."/>
            <person name="Baldauf S.L."/>
        </authorList>
    </citation>
    <scope>NUCLEOTIDE SEQUENCE [LARGE SCALE GENOMIC DNA]</scope>
    <source>
        <strain evidence="6 7">ATCC MYA-3509</strain>
    </source>
</reference>
<comment type="similarity">
    <text evidence="1 5">Belongs to the beta-class carbonic anhydrase family.</text>
</comment>
<dbReference type="CDD" id="cd03379">
    <property type="entry name" value="beta_CA_cladeD"/>
    <property type="match status" value="1"/>
</dbReference>
<feature type="binding site" evidence="4">
    <location>
        <position position="106"/>
    </location>
    <ligand>
        <name>Zn(2+)</name>
        <dbReference type="ChEBI" id="CHEBI:29105"/>
    </ligand>
</feature>
<dbReference type="PANTHER" id="PTHR43175">
    <property type="entry name" value="CARBONIC ANHYDRASE"/>
    <property type="match status" value="1"/>
</dbReference>
<dbReference type="SMART" id="SM00947">
    <property type="entry name" value="Pro_CA"/>
    <property type="match status" value="1"/>
</dbReference>
<dbReference type="EMBL" id="JAOPGA020000984">
    <property type="protein sequence ID" value="KAL0483733.1"/>
    <property type="molecule type" value="Genomic_DNA"/>
</dbReference>
<accession>A0AAW2Z394</accession>
<feature type="binding site" evidence="4">
    <location>
        <position position="109"/>
    </location>
    <ligand>
        <name>Zn(2+)</name>
        <dbReference type="ChEBI" id="CHEBI:29105"/>
    </ligand>
</feature>
<dbReference type="AlphaFoldDB" id="A0AAW2Z394"/>
<evidence type="ECO:0000256" key="1">
    <source>
        <dbReference type="ARBA" id="ARBA00006217"/>
    </source>
</evidence>
<organism evidence="6 7">
    <name type="scientific">Acrasis kona</name>
    <dbReference type="NCBI Taxonomy" id="1008807"/>
    <lineage>
        <taxon>Eukaryota</taxon>
        <taxon>Discoba</taxon>
        <taxon>Heterolobosea</taxon>
        <taxon>Tetramitia</taxon>
        <taxon>Eutetramitia</taxon>
        <taxon>Acrasidae</taxon>
        <taxon>Acrasis</taxon>
    </lineage>
</organism>
<evidence type="ECO:0000256" key="5">
    <source>
        <dbReference type="RuleBase" id="RU003956"/>
    </source>
</evidence>
<comment type="cofactor">
    <cofactor evidence="4">
        <name>Zn(2+)</name>
        <dbReference type="ChEBI" id="CHEBI:29105"/>
    </cofactor>
    <text evidence="4">Binds 1 zinc ion per subunit.</text>
</comment>
<evidence type="ECO:0000256" key="3">
    <source>
        <dbReference type="ARBA" id="ARBA00022833"/>
    </source>
</evidence>
<dbReference type="PANTHER" id="PTHR43175:SF3">
    <property type="entry name" value="CARBON DISULFIDE HYDROLASE"/>
    <property type="match status" value="1"/>
</dbReference>
<dbReference type="EC" id="4.2.1.1" evidence="5"/>
<name>A0AAW2Z394_9EUKA</name>
<comment type="function">
    <text evidence="5">Reversible hydration of carbon dioxide.</text>
</comment>
<dbReference type="InterPro" id="IPR001765">
    <property type="entry name" value="Carbonic_anhydrase"/>
</dbReference>
<comment type="catalytic activity">
    <reaction evidence="5">
        <text>hydrogencarbonate + H(+) = CO2 + H2O</text>
        <dbReference type="Rhea" id="RHEA:10748"/>
        <dbReference type="ChEBI" id="CHEBI:15377"/>
        <dbReference type="ChEBI" id="CHEBI:15378"/>
        <dbReference type="ChEBI" id="CHEBI:16526"/>
        <dbReference type="ChEBI" id="CHEBI:17544"/>
        <dbReference type="EC" id="4.2.1.1"/>
    </reaction>
</comment>
<dbReference type="GO" id="GO:0004089">
    <property type="term" value="F:carbonate dehydratase activity"/>
    <property type="evidence" value="ECO:0007669"/>
    <property type="project" value="UniProtKB-UniRule"/>
</dbReference>
<keyword evidence="2 4" id="KW-0479">Metal-binding</keyword>
<evidence type="ECO:0000313" key="7">
    <source>
        <dbReference type="Proteomes" id="UP001431209"/>
    </source>
</evidence>
<keyword evidence="7" id="KW-1185">Reference proteome</keyword>
<dbReference type="SUPFAM" id="SSF53056">
    <property type="entry name" value="beta-carbonic anhydrase, cab"/>
    <property type="match status" value="1"/>
</dbReference>
<evidence type="ECO:0000313" key="6">
    <source>
        <dbReference type="EMBL" id="KAL0483733.1"/>
    </source>
</evidence>
<proteinExistence type="inferred from homology"/>
<feature type="binding site" evidence="4">
    <location>
        <position position="56"/>
    </location>
    <ligand>
        <name>Zn(2+)</name>
        <dbReference type="ChEBI" id="CHEBI:29105"/>
    </ligand>
</feature>